<accession>A0A915N9S7</accession>
<sequence>TNIKCDEALSVENFNLYYINFGIDANGNIKAFCSLVGFNSHTGLNNDFEYLLKMKTQGLFNEHLKRGSPSSSSHLDIRDAKRIKEE</sequence>
<dbReference type="AlphaFoldDB" id="A0A915N9S7"/>
<protein>
    <submittedName>
        <fullName evidence="3">Uncharacterized protein</fullName>
    </submittedName>
</protein>
<organism evidence="2 3">
    <name type="scientific">Meloidogyne javanica</name>
    <name type="common">Root-knot nematode worm</name>
    <dbReference type="NCBI Taxonomy" id="6303"/>
    <lineage>
        <taxon>Eukaryota</taxon>
        <taxon>Metazoa</taxon>
        <taxon>Ecdysozoa</taxon>
        <taxon>Nematoda</taxon>
        <taxon>Chromadorea</taxon>
        <taxon>Rhabditida</taxon>
        <taxon>Tylenchina</taxon>
        <taxon>Tylenchomorpha</taxon>
        <taxon>Tylenchoidea</taxon>
        <taxon>Meloidogynidae</taxon>
        <taxon>Meloidogyninae</taxon>
        <taxon>Meloidogyne</taxon>
        <taxon>Meloidogyne incognita group</taxon>
    </lineage>
</organism>
<dbReference type="Proteomes" id="UP000887561">
    <property type="component" value="Unplaced"/>
</dbReference>
<evidence type="ECO:0000313" key="2">
    <source>
        <dbReference type="Proteomes" id="UP000887561"/>
    </source>
</evidence>
<dbReference type="WBParaSite" id="scaffold8154_cov130.g12794">
    <property type="protein sequence ID" value="scaffold8154_cov130.g12794"/>
    <property type="gene ID" value="scaffold8154_cov130.g12794"/>
</dbReference>
<feature type="region of interest" description="Disordered" evidence="1">
    <location>
        <begin position="63"/>
        <end position="86"/>
    </location>
</feature>
<name>A0A915N9S7_MELJA</name>
<evidence type="ECO:0000313" key="3">
    <source>
        <dbReference type="WBParaSite" id="scaffold8154_cov130.g12794"/>
    </source>
</evidence>
<reference evidence="3" key="1">
    <citation type="submission" date="2022-11" db="UniProtKB">
        <authorList>
            <consortium name="WormBaseParasite"/>
        </authorList>
    </citation>
    <scope>IDENTIFICATION</scope>
</reference>
<keyword evidence="2" id="KW-1185">Reference proteome</keyword>
<evidence type="ECO:0000256" key="1">
    <source>
        <dbReference type="SAM" id="MobiDB-lite"/>
    </source>
</evidence>
<proteinExistence type="predicted"/>
<feature type="compositionally biased region" description="Basic and acidic residues" evidence="1">
    <location>
        <begin position="75"/>
        <end position="86"/>
    </location>
</feature>